<dbReference type="Proteomes" id="UP000095409">
    <property type="component" value="Unassembled WGS sequence"/>
</dbReference>
<accession>A0A173XXR6</accession>
<evidence type="ECO:0000313" key="7">
    <source>
        <dbReference type="EMBL" id="RHK95158.1"/>
    </source>
</evidence>
<evidence type="ECO:0000313" key="11">
    <source>
        <dbReference type="Proteomes" id="UP000095413"/>
    </source>
</evidence>
<organism evidence="1 10">
    <name type="scientific">Blautia obeum</name>
    <dbReference type="NCBI Taxonomy" id="40520"/>
    <lineage>
        <taxon>Bacteria</taxon>
        <taxon>Bacillati</taxon>
        <taxon>Bacillota</taxon>
        <taxon>Clostridia</taxon>
        <taxon>Lachnospirales</taxon>
        <taxon>Lachnospiraceae</taxon>
        <taxon>Blautia</taxon>
    </lineage>
</organism>
<evidence type="ECO:0000313" key="12">
    <source>
        <dbReference type="Proteomes" id="UP000261105"/>
    </source>
</evidence>
<dbReference type="GeneID" id="79803709"/>
<reference evidence="10 11" key="1">
    <citation type="submission" date="2015-09" db="EMBL/GenBank/DDBJ databases">
        <authorList>
            <consortium name="Pathogen Informatics"/>
        </authorList>
    </citation>
    <scope>NUCLEOTIDE SEQUENCE [LARGE SCALE GENOMIC DNA]</scope>
    <source>
        <strain evidence="1 10">2789STDY5608837</strain>
        <strain evidence="2 11">2789STDY5834921</strain>
    </source>
</reference>
<evidence type="ECO:0000313" key="17">
    <source>
        <dbReference type="Proteomes" id="UP000285897"/>
    </source>
</evidence>
<dbReference type="OrthoDB" id="9808360at2"/>
<reference evidence="12 13" key="2">
    <citation type="submission" date="2018-08" db="EMBL/GenBank/DDBJ databases">
        <title>A genome reference for cultivated species of the human gut microbiota.</title>
        <authorList>
            <person name="Zou Y."/>
            <person name="Xue W."/>
            <person name="Luo G."/>
        </authorList>
    </citation>
    <scope>NUCLEOTIDE SEQUENCE [LARGE SCALE GENOMIC DNA]</scope>
    <source>
        <strain evidence="6 15">AF21-24</strain>
        <strain evidence="5 14">AF29-2BH</strain>
        <strain evidence="8 17">AF37-6AC</strain>
        <strain evidence="7 16">AF39-4</strain>
        <strain evidence="4 12">OM03-6</strain>
        <strain evidence="3 13">OM06-11AA</strain>
    </source>
</reference>
<dbReference type="EMBL" id="QRVV01000010">
    <property type="protein sequence ID" value="RGS75144.1"/>
    <property type="molecule type" value="Genomic_DNA"/>
</dbReference>
<dbReference type="Pfam" id="PF02082">
    <property type="entry name" value="Rrf2"/>
    <property type="match status" value="1"/>
</dbReference>
<evidence type="ECO:0000313" key="15">
    <source>
        <dbReference type="Proteomes" id="UP000284242"/>
    </source>
</evidence>
<name>A0A173XXR6_9FIRM</name>
<dbReference type="InterPro" id="IPR000944">
    <property type="entry name" value="Tscrpt_reg_Rrf2"/>
</dbReference>
<dbReference type="SUPFAM" id="SSF46785">
    <property type="entry name" value="Winged helix' DNA-binding domain"/>
    <property type="match status" value="1"/>
</dbReference>
<evidence type="ECO:0000313" key="14">
    <source>
        <dbReference type="Proteomes" id="UP000283585"/>
    </source>
</evidence>
<dbReference type="Proteomes" id="UP000284267">
    <property type="component" value="Unassembled WGS sequence"/>
</dbReference>
<dbReference type="PANTHER" id="PTHR33221">
    <property type="entry name" value="WINGED HELIX-TURN-HELIX TRANSCRIPTIONAL REGULATOR, RRF2 FAMILY"/>
    <property type="match status" value="1"/>
</dbReference>
<reference evidence="9 18" key="3">
    <citation type="submission" date="2019-07" db="EMBL/GenBank/DDBJ databases">
        <authorList>
            <person name="Hibberd C M."/>
            <person name="Gehrig L. J."/>
            <person name="Chang H.-W."/>
            <person name="Venkatesh S."/>
        </authorList>
    </citation>
    <scope>NUCLEOTIDE SEQUENCE [LARGE SCALE GENOMIC DNA]</scope>
    <source>
        <strain evidence="9">Ruminococcus_obeum_SSTS_Bg7063</strain>
    </source>
</reference>
<dbReference type="EMBL" id="CYZD01000002">
    <property type="protein sequence ID" value="CUN56474.1"/>
    <property type="molecule type" value="Genomic_DNA"/>
</dbReference>
<evidence type="ECO:0000313" key="1">
    <source>
        <dbReference type="EMBL" id="CUN56474.1"/>
    </source>
</evidence>
<dbReference type="NCBIfam" id="TIGR00738">
    <property type="entry name" value="rrf2_super"/>
    <property type="match status" value="1"/>
</dbReference>
<dbReference type="EMBL" id="QSUZ01000011">
    <property type="protein sequence ID" value="RGN87317.1"/>
    <property type="molecule type" value="Genomic_DNA"/>
</dbReference>
<dbReference type="GO" id="GO:0005829">
    <property type="term" value="C:cytosol"/>
    <property type="evidence" value="ECO:0007669"/>
    <property type="project" value="TreeGrafter"/>
</dbReference>
<dbReference type="EMBL" id="QRSS01000001">
    <property type="protein sequence ID" value="RGQ07693.1"/>
    <property type="molecule type" value="Genomic_DNA"/>
</dbReference>
<dbReference type="EMBL" id="CZBA01000021">
    <property type="protein sequence ID" value="CUP89518.1"/>
    <property type="molecule type" value="Genomic_DNA"/>
</dbReference>
<evidence type="ECO:0000313" key="2">
    <source>
        <dbReference type="EMBL" id="CUP89518.1"/>
    </source>
</evidence>
<dbReference type="EMBL" id="QROS01000003">
    <property type="protein sequence ID" value="RHL48828.1"/>
    <property type="molecule type" value="Genomic_DNA"/>
</dbReference>
<dbReference type="Gene3D" id="1.10.10.10">
    <property type="entry name" value="Winged helix-like DNA-binding domain superfamily/Winged helix DNA-binding domain"/>
    <property type="match status" value="1"/>
</dbReference>
<dbReference type="InterPro" id="IPR036388">
    <property type="entry name" value="WH-like_DNA-bd_sf"/>
</dbReference>
<evidence type="ECO:0000313" key="16">
    <source>
        <dbReference type="Proteomes" id="UP000284267"/>
    </source>
</evidence>
<protein>
    <submittedName>
        <fullName evidence="1">Iron-responsive transcriptional regulator</fullName>
    </submittedName>
    <submittedName>
        <fullName evidence="3">Rrf2 family transcriptional regulator</fullName>
    </submittedName>
</protein>
<dbReference type="AlphaFoldDB" id="A0A173XXR6"/>
<evidence type="ECO:0000313" key="18">
    <source>
        <dbReference type="Proteomes" id="UP000409147"/>
    </source>
</evidence>
<sequence>MLITRECDYAVRVLRAMAEEKRVSVNEICEKELITAPFAYKILKKLQKSGMVRGYRGVHGGYSLNCDLDQITLYDVYTTIDPGMFIIDCLEPGYDCARNSADGQNCSVHCELAEIQEELCRMLKRKSLKKLING</sequence>
<dbReference type="EMBL" id="QROE01000004">
    <property type="protein sequence ID" value="RHK95158.1"/>
    <property type="molecule type" value="Genomic_DNA"/>
</dbReference>
<evidence type="ECO:0000313" key="4">
    <source>
        <dbReference type="EMBL" id="RGN87317.1"/>
    </source>
</evidence>
<evidence type="ECO:0000313" key="10">
    <source>
        <dbReference type="Proteomes" id="UP000095409"/>
    </source>
</evidence>
<evidence type="ECO:0000313" key="3">
    <source>
        <dbReference type="EMBL" id="RGN07900.1"/>
    </source>
</evidence>
<evidence type="ECO:0000313" key="8">
    <source>
        <dbReference type="EMBL" id="RHL48828.1"/>
    </source>
</evidence>
<evidence type="ECO:0000313" key="5">
    <source>
        <dbReference type="EMBL" id="RGQ07693.1"/>
    </source>
</evidence>
<keyword evidence="18" id="KW-1185">Reference proteome</keyword>
<dbReference type="Proteomes" id="UP000409147">
    <property type="component" value="Unassembled WGS sequence"/>
</dbReference>
<dbReference type="InterPro" id="IPR036390">
    <property type="entry name" value="WH_DNA-bd_sf"/>
</dbReference>
<dbReference type="Proteomes" id="UP000261222">
    <property type="component" value="Unassembled WGS sequence"/>
</dbReference>
<evidence type="ECO:0000313" key="9">
    <source>
        <dbReference type="EMBL" id="VUX18651.1"/>
    </source>
</evidence>
<evidence type="ECO:0000313" key="6">
    <source>
        <dbReference type="EMBL" id="RGS75144.1"/>
    </source>
</evidence>
<dbReference type="EMBL" id="QSUB01000001">
    <property type="protein sequence ID" value="RGN07900.1"/>
    <property type="molecule type" value="Genomic_DNA"/>
</dbReference>
<dbReference type="Proteomes" id="UP000284242">
    <property type="component" value="Unassembled WGS sequence"/>
</dbReference>
<dbReference type="GO" id="GO:0003700">
    <property type="term" value="F:DNA-binding transcription factor activity"/>
    <property type="evidence" value="ECO:0007669"/>
    <property type="project" value="TreeGrafter"/>
</dbReference>
<dbReference type="Proteomes" id="UP000261105">
    <property type="component" value="Unassembled WGS sequence"/>
</dbReference>
<proteinExistence type="predicted"/>
<dbReference type="EMBL" id="CABHNB010000043">
    <property type="protein sequence ID" value="VUX18651.1"/>
    <property type="molecule type" value="Genomic_DNA"/>
</dbReference>
<dbReference type="PANTHER" id="PTHR33221:SF2">
    <property type="entry name" value="TRANSCRIPTIONAL REGULATOR"/>
    <property type="match status" value="1"/>
</dbReference>
<dbReference type="RefSeq" id="WP_005422380.1">
    <property type="nucleotide sequence ID" value="NZ_CABHNB010000043.1"/>
</dbReference>
<evidence type="ECO:0000313" key="13">
    <source>
        <dbReference type="Proteomes" id="UP000261222"/>
    </source>
</evidence>
<dbReference type="Proteomes" id="UP000285897">
    <property type="component" value="Unassembled WGS sequence"/>
</dbReference>
<dbReference type="Proteomes" id="UP000095413">
    <property type="component" value="Unassembled WGS sequence"/>
</dbReference>
<dbReference type="Proteomes" id="UP000283585">
    <property type="component" value="Unassembled WGS sequence"/>
</dbReference>
<gene>
    <name evidence="8" type="ORF">DW021_05715</name>
    <name evidence="7" type="ORF">DW040_10485</name>
    <name evidence="6" type="ORF">DWX77_05325</name>
    <name evidence="5" type="ORF">DWZ12_00380</name>
    <name evidence="4" type="ORF">DXB38_09550</name>
    <name evidence="3" type="ORF">DXB81_05240</name>
    <name evidence="1" type="ORF">ERS852394_00473</name>
    <name evidence="2" type="ORF">ERS852533_02935</name>
    <name evidence="9" type="ORF">ROSSTS7063_02862</name>
</gene>
<dbReference type="PROSITE" id="PS51197">
    <property type="entry name" value="HTH_RRF2_2"/>
    <property type="match status" value="1"/>
</dbReference>